<dbReference type="PANTHER" id="PTHR47723">
    <property type="entry name" value="OS05G0353850 PROTEIN"/>
    <property type="match status" value="1"/>
</dbReference>
<sequence>MLKISRLFCCENVFPKPVGVLVKNLHKKPINVTWEKPEFGWTKLNYDGSCKCKTGKSSIGGIFRNHDAEFLLGYAEAIGNSNSTIAELAALQRGLELVLENGWNNVWLEGDSKSLVDIIARKKTSKMCRSTEACHAYKFDDARNSKLYFNTYL</sequence>
<dbReference type="PANTHER" id="PTHR47723:SF23">
    <property type="entry name" value="REVERSE TRANSCRIPTASE-LIKE PROTEIN"/>
    <property type="match status" value="1"/>
</dbReference>
<dbReference type="Gene3D" id="3.30.420.10">
    <property type="entry name" value="Ribonuclease H-like superfamily/Ribonuclease H"/>
    <property type="match status" value="1"/>
</dbReference>
<dbReference type="SUPFAM" id="SSF53098">
    <property type="entry name" value="Ribonuclease H-like"/>
    <property type="match status" value="1"/>
</dbReference>
<keyword evidence="2" id="KW-0808">Transferase</keyword>
<dbReference type="InterPro" id="IPR002156">
    <property type="entry name" value="RNaseH_domain"/>
</dbReference>
<dbReference type="InterPro" id="IPR012337">
    <property type="entry name" value="RNaseH-like_sf"/>
</dbReference>
<dbReference type="InterPro" id="IPR053151">
    <property type="entry name" value="RNase_H-like"/>
</dbReference>
<organism evidence="2 3">
    <name type="scientific">Abeliophyllum distichum</name>
    <dbReference type="NCBI Taxonomy" id="126358"/>
    <lineage>
        <taxon>Eukaryota</taxon>
        <taxon>Viridiplantae</taxon>
        <taxon>Streptophyta</taxon>
        <taxon>Embryophyta</taxon>
        <taxon>Tracheophyta</taxon>
        <taxon>Spermatophyta</taxon>
        <taxon>Magnoliopsida</taxon>
        <taxon>eudicotyledons</taxon>
        <taxon>Gunneridae</taxon>
        <taxon>Pentapetalae</taxon>
        <taxon>asterids</taxon>
        <taxon>lamiids</taxon>
        <taxon>Lamiales</taxon>
        <taxon>Oleaceae</taxon>
        <taxon>Forsythieae</taxon>
        <taxon>Abeliophyllum</taxon>
    </lineage>
</organism>
<dbReference type="Proteomes" id="UP001604336">
    <property type="component" value="Unassembled WGS sequence"/>
</dbReference>
<comment type="caution">
    <text evidence="2">The sequence shown here is derived from an EMBL/GenBank/DDBJ whole genome shotgun (WGS) entry which is preliminary data.</text>
</comment>
<proteinExistence type="predicted"/>
<gene>
    <name evidence="2" type="ORF">Adt_43082</name>
</gene>
<protein>
    <submittedName>
        <fullName evidence="2">Polynucleotidyl transferase</fullName>
    </submittedName>
</protein>
<dbReference type="InterPro" id="IPR044730">
    <property type="entry name" value="RNase_H-like_dom_plant"/>
</dbReference>
<evidence type="ECO:0000313" key="3">
    <source>
        <dbReference type="Proteomes" id="UP001604336"/>
    </source>
</evidence>
<dbReference type="AlphaFoldDB" id="A0ABD1PXI0"/>
<accession>A0ABD1PXI0</accession>
<dbReference type="EMBL" id="JBFOLK010000013">
    <property type="protein sequence ID" value="KAL2467231.1"/>
    <property type="molecule type" value="Genomic_DNA"/>
</dbReference>
<dbReference type="GO" id="GO:0016740">
    <property type="term" value="F:transferase activity"/>
    <property type="evidence" value="ECO:0007669"/>
    <property type="project" value="UniProtKB-KW"/>
</dbReference>
<name>A0ABD1PXI0_9LAMI</name>
<dbReference type="Pfam" id="PF13456">
    <property type="entry name" value="RVT_3"/>
    <property type="match status" value="1"/>
</dbReference>
<reference evidence="3" key="1">
    <citation type="submission" date="2024-07" db="EMBL/GenBank/DDBJ databases">
        <title>Two chromosome-level genome assemblies of Korean endemic species Abeliophyllum distichum and Forsythia ovata (Oleaceae).</title>
        <authorList>
            <person name="Jang H."/>
        </authorList>
    </citation>
    <scope>NUCLEOTIDE SEQUENCE [LARGE SCALE GENOMIC DNA]</scope>
</reference>
<evidence type="ECO:0000259" key="1">
    <source>
        <dbReference type="Pfam" id="PF13456"/>
    </source>
</evidence>
<keyword evidence="3" id="KW-1185">Reference proteome</keyword>
<evidence type="ECO:0000313" key="2">
    <source>
        <dbReference type="EMBL" id="KAL2467231.1"/>
    </source>
</evidence>
<feature type="domain" description="RNase H type-1" evidence="1">
    <location>
        <begin position="45"/>
        <end position="124"/>
    </location>
</feature>
<dbReference type="InterPro" id="IPR036397">
    <property type="entry name" value="RNaseH_sf"/>
</dbReference>
<dbReference type="CDD" id="cd06222">
    <property type="entry name" value="RNase_H_like"/>
    <property type="match status" value="1"/>
</dbReference>